<comment type="caution">
    <text evidence="1">The sequence shown here is derived from an EMBL/GenBank/DDBJ whole genome shotgun (WGS) entry which is preliminary data.</text>
</comment>
<accession>A0A426XIK5</accession>
<reference evidence="1 2" key="1">
    <citation type="journal article" date="2014" name="Agronomy (Basel)">
        <title>A Draft Genome Sequence for Ensete ventricosum, the Drought-Tolerant Tree Against Hunger.</title>
        <authorList>
            <person name="Harrison J."/>
            <person name="Moore K.A."/>
            <person name="Paszkiewicz K."/>
            <person name="Jones T."/>
            <person name="Grant M."/>
            <person name="Ambacheew D."/>
            <person name="Muzemil S."/>
            <person name="Studholme D.J."/>
        </authorList>
    </citation>
    <scope>NUCLEOTIDE SEQUENCE [LARGE SCALE GENOMIC DNA]</scope>
</reference>
<proteinExistence type="predicted"/>
<gene>
    <name evidence="1" type="ORF">B296_00014893</name>
</gene>
<protein>
    <submittedName>
        <fullName evidence="1">Uncharacterized protein</fullName>
    </submittedName>
</protein>
<sequence>MKPKPTPKVLRGEGSNRKKEKGVACSWSMRDLCRVKARVPNEPYMAREIAELLESVGDSPLKASLPLVKEIYTTPSKVLVDNVAKNLVMVRHVCALALCSSNCSRLQWSPPPSKVFSS</sequence>
<dbReference type="EMBL" id="AMZH03020324">
    <property type="protein sequence ID" value="RRT39270.1"/>
    <property type="molecule type" value="Genomic_DNA"/>
</dbReference>
<name>A0A426XIK5_ENSVE</name>
<organism evidence="1 2">
    <name type="scientific">Ensete ventricosum</name>
    <name type="common">Abyssinian banana</name>
    <name type="synonym">Musa ensete</name>
    <dbReference type="NCBI Taxonomy" id="4639"/>
    <lineage>
        <taxon>Eukaryota</taxon>
        <taxon>Viridiplantae</taxon>
        <taxon>Streptophyta</taxon>
        <taxon>Embryophyta</taxon>
        <taxon>Tracheophyta</taxon>
        <taxon>Spermatophyta</taxon>
        <taxon>Magnoliopsida</taxon>
        <taxon>Liliopsida</taxon>
        <taxon>Zingiberales</taxon>
        <taxon>Musaceae</taxon>
        <taxon>Ensete</taxon>
    </lineage>
</organism>
<evidence type="ECO:0000313" key="1">
    <source>
        <dbReference type="EMBL" id="RRT39270.1"/>
    </source>
</evidence>
<dbReference type="AlphaFoldDB" id="A0A426XIK5"/>
<evidence type="ECO:0000313" key="2">
    <source>
        <dbReference type="Proteomes" id="UP000287651"/>
    </source>
</evidence>
<dbReference type="Proteomes" id="UP000287651">
    <property type="component" value="Unassembled WGS sequence"/>
</dbReference>